<evidence type="ECO:0000259" key="4">
    <source>
        <dbReference type="PROSITE" id="PS51898"/>
    </source>
</evidence>
<dbReference type="GO" id="GO:0003677">
    <property type="term" value="F:DNA binding"/>
    <property type="evidence" value="ECO:0007669"/>
    <property type="project" value="UniProtKB-KW"/>
</dbReference>
<reference evidence="5 6" key="1">
    <citation type="submission" date="2015-10" db="EMBL/GenBank/DDBJ databases">
        <title>Draft genome sequence of Thermococcus celericrescens strain DSM 17994.</title>
        <authorList>
            <person name="Hong S.-J."/>
            <person name="Park C.-E."/>
            <person name="Shin J.-H."/>
        </authorList>
    </citation>
    <scope>NUCLEOTIDE SEQUENCE [LARGE SCALE GENOMIC DNA]</scope>
    <source>
        <strain evidence="5 6">DSM 17994</strain>
    </source>
</reference>
<dbReference type="PANTHER" id="PTHR30349:SF41">
    <property type="entry name" value="INTEGRASE_RECOMBINASE PROTEIN MJ0367-RELATED"/>
    <property type="match status" value="1"/>
</dbReference>
<keyword evidence="3" id="KW-0233">DNA recombination</keyword>
<dbReference type="InterPro" id="IPR002104">
    <property type="entry name" value="Integrase_catalytic"/>
</dbReference>
<keyword evidence="1" id="KW-0229">DNA integration</keyword>
<dbReference type="GO" id="GO:0006310">
    <property type="term" value="P:DNA recombination"/>
    <property type="evidence" value="ECO:0007669"/>
    <property type="project" value="UniProtKB-KW"/>
</dbReference>
<proteinExistence type="predicted"/>
<feature type="domain" description="Tyr recombinase" evidence="4">
    <location>
        <begin position="495"/>
        <end position="691"/>
    </location>
</feature>
<dbReference type="GO" id="GO:0015074">
    <property type="term" value="P:DNA integration"/>
    <property type="evidence" value="ECO:0007669"/>
    <property type="project" value="UniProtKB-KW"/>
</dbReference>
<dbReference type="STRING" id="227598.APY94_06295"/>
<organism evidence="5 6">
    <name type="scientific">Thermococcus celericrescens</name>
    <dbReference type="NCBI Taxonomy" id="227598"/>
    <lineage>
        <taxon>Archaea</taxon>
        <taxon>Methanobacteriati</taxon>
        <taxon>Methanobacteriota</taxon>
        <taxon>Thermococci</taxon>
        <taxon>Thermococcales</taxon>
        <taxon>Thermococcaceae</taxon>
        <taxon>Thermococcus</taxon>
    </lineage>
</organism>
<dbReference type="SUPFAM" id="SSF56349">
    <property type="entry name" value="DNA breaking-rejoining enzymes"/>
    <property type="match status" value="1"/>
</dbReference>
<dbReference type="RefSeq" id="WP_058938823.1">
    <property type="nucleotide sequence ID" value="NZ_LLYW01000021.1"/>
</dbReference>
<evidence type="ECO:0000256" key="2">
    <source>
        <dbReference type="ARBA" id="ARBA00023125"/>
    </source>
</evidence>
<dbReference type="Proteomes" id="UP000053462">
    <property type="component" value="Unassembled WGS sequence"/>
</dbReference>
<evidence type="ECO:0000313" key="6">
    <source>
        <dbReference type="Proteomes" id="UP000053462"/>
    </source>
</evidence>
<dbReference type="Pfam" id="PF00589">
    <property type="entry name" value="Phage_integrase"/>
    <property type="match status" value="1"/>
</dbReference>
<keyword evidence="6" id="KW-1185">Reference proteome</keyword>
<dbReference type="Gene3D" id="1.10.443.10">
    <property type="entry name" value="Intergrase catalytic core"/>
    <property type="match status" value="1"/>
</dbReference>
<dbReference type="InterPro" id="IPR013762">
    <property type="entry name" value="Integrase-like_cat_sf"/>
</dbReference>
<gene>
    <name evidence="5" type="ORF">APY94_06295</name>
</gene>
<dbReference type="PANTHER" id="PTHR30349">
    <property type="entry name" value="PHAGE INTEGRASE-RELATED"/>
    <property type="match status" value="1"/>
</dbReference>
<dbReference type="PROSITE" id="PS51898">
    <property type="entry name" value="TYR_RECOMBINASE"/>
    <property type="match status" value="1"/>
</dbReference>
<sequence length="714" mass="82779">MMSLDNKITSIVYSNVRTHLPELHSDWNLTQDVSSSNLFTYGANIGEKSKQNTIKTYKGNNIKGKFYKNWMHRLEMTMEGYMMSMGNGKIMPQYTMCYLQEVLSWARVEFMRVFSALVQDLATLLNIDQSTVGEALEEVIDSLVERKTILFTKQLTKAVAKHSGVYQIKIHEGEIKDILWAYNKLRELGLTSEGFKIKVYIDTLIGINKRLKVELKLKRKEGQYYIFKVPTEDAEKLESKFVDILVVLDNKTSQLILKATEDAENIIDSVREIIESRRLIPSMSSWPAPPCFSDLQHPVSQTGLGHQNLSQKDVVKSEGNIVQNPVGQDAKESKKILKRSKLYDVLEGGVIFIKVKDALEEFKKWSIRDFRYEIYENGKTKTVTYNDWDEFVNDRNMPPVIEKSKRNILQRIRYVEVFLEHTQGVITEETIEEFFDWLQYKKPITNGKTVRSGVSKDTFNKYKSHIKKFFEFLKLRHYQGYVAQVNYTVKTRKTNRVKVVDENDIKNLIRYIRSSNKFSQEEKDELVGLILLEATTGLRTSEALRLKVGDIDFGNRIVLVRSEITKKNYSRIVYITKEVANYLKDTVVGKYNKGSNDYLFSPNISGFKESSKGRVTQRLKRAGIAFNMKSLRKFYVTMTRNPPKEALELLRTNKALDSLEFLTAGHKTLEIVESHYDYTKTSVDEILKKAKLLDRLLAQRDVYDVVFNNTRLLE</sequence>
<dbReference type="InterPro" id="IPR050090">
    <property type="entry name" value="Tyrosine_recombinase_XerCD"/>
</dbReference>
<name>A0A100XY02_9EURY</name>
<keyword evidence="2" id="KW-0238">DNA-binding</keyword>
<dbReference type="CDD" id="cd00397">
    <property type="entry name" value="DNA_BRE_C"/>
    <property type="match status" value="1"/>
</dbReference>
<comment type="caution">
    <text evidence="5">The sequence shown here is derived from an EMBL/GenBank/DDBJ whole genome shotgun (WGS) entry which is preliminary data.</text>
</comment>
<dbReference type="EMBL" id="LLYW01000021">
    <property type="protein sequence ID" value="KUH33343.1"/>
    <property type="molecule type" value="Genomic_DNA"/>
</dbReference>
<evidence type="ECO:0000313" key="5">
    <source>
        <dbReference type="EMBL" id="KUH33343.1"/>
    </source>
</evidence>
<dbReference type="AlphaFoldDB" id="A0A100XY02"/>
<accession>A0A100XY02</accession>
<protein>
    <recommendedName>
        <fullName evidence="4">Tyr recombinase domain-containing protein</fullName>
    </recommendedName>
</protein>
<evidence type="ECO:0000256" key="1">
    <source>
        <dbReference type="ARBA" id="ARBA00022908"/>
    </source>
</evidence>
<evidence type="ECO:0000256" key="3">
    <source>
        <dbReference type="ARBA" id="ARBA00023172"/>
    </source>
</evidence>
<dbReference type="InterPro" id="IPR011010">
    <property type="entry name" value="DNA_brk_join_enz"/>
</dbReference>